<gene>
    <name evidence="1" type="ORF">Goshw_022227</name>
</gene>
<organism evidence="1 2">
    <name type="scientific">Gossypium schwendimanii</name>
    <name type="common">Cotton</name>
    <dbReference type="NCBI Taxonomy" id="34291"/>
    <lineage>
        <taxon>Eukaryota</taxon>
        <taxon>Viridiplantae</taxon>
        <taxon>Streptophyta</taxon>
        <taxon>Embryophyta</taxon>
        <taxon>Tracheophyta</taxon>
        <taxon>Spermatophyta</taxon>
        <taxon>Magnoliopsida</taxon>
        <taxon>eudicotyledons</taxon>
        <taxon>Gunneridae</taxon>
        <taxon>Pentapetalae</taxon>
        <taxon>rosids</taxon>
        <taxon>malvids</taxon>
        <taxon>Malvales</taxon>
        <taxon>Malvaceae</taxon>
        <taxon>Malvoideae</taxon>
        <taxon>Gossypium</taxon>
    </lineage>
</organism>
<dbReference type="OrthoDB" id="10301903at2759"/>
<comment type="caution">
    <text evidence="1">The sequence shown here is derived from an EMBL/GenBank/DDBJ whole genome shotgun (WGS) entry which is preliminary data.</text>
</comment>
<dbReference type="Proteomes" id="UP000593576">
    <property type="component" value="Unassembled WGS sequence"/>
</dbReference>
<accession>A0A7J9M6W3</accession>
<name>A0A7J9M6W3_GOSSC</name>
<feature type="non-terminal residue" evidence="1">
    <location>
        <position position="33"/>
    </location>
</feature>
<protein>
    <submittedName>
        <fullName evidence="1">Uncharacterized protein</fullName>
    </submittedName>
</protein>
<evidence type="ECO:0000313" key="2">
    <source>
        <dbReference type="Proteomes" id="UP000593576"/>
    </source>
</evidence>
<dbReference type="EMBL" id="JABFAF010000009">
    <property type="protein sequence ID" value="MBA0866557.1"/>
    <property type="molecule type" value="Genomic_DNA"/>
</dbReference>
<evidence type="ECO:0000313" key="1">
    <source>
        <dbReference type="EMBL" id="MBA0866557.1"/>
    </source>
</evidence>
<sequence length="33" mass="3742">MAKDGLSCDEDKFWVEEALTVVFAANAKDRRLL</sequence>
<keyword evidence="2" id="KW-1185">Reference proteome</keyword>
<proteinExistence type="predicted"/>
<reference evidence="1 2" key="1">
    <citation type="journal article" date="2019" name="Genome Biol. Evol.">
        <title>Insights into the evolution of the New World diploid cottons (Gossypium, subgenus Houzingenia) based on genome sequencing.</title>
        <authorList>
            <person name="Grover C.E."/>
            <person name="Arick M.A. 2nd"/>
            <person name="Thrash A."/>
            <person name="Conover J.L."/>
            <person name="Sanders W.S."/>
            <person name="Peterson D.G."/>
            <person name="Frelichowski J.E."/>
            <person name="Scheffler J.A."/>
            <person name="Scheffler B.E."/>
            <person name="Wendel J.F."/>
        </authorList>
    </citation>
    <scope>NUCLEOTIDE SEQUENCE [LARGE SCALE GENOMIC DNA]</scope>
    <source>
        <strain evidence="1">1</strain>
        <tissue evidence="1">Leaf</tissue>
    </source>
</reference>
<dbReference type="AlphaFoldDB" id="A0A7J9M6W3"/>